<keyword evidence="10" id="KW-1185">Reference proteome</keyword>
<sequence length="302" mass="31761">MTGGSSSLPDSVGEPVRSPFDSPTEQFRVADVHPDLIVEAKSGRTADTKPELTKEPPRTDEELGLDPDVPLYSELKNSIPGAAQQSAAPAAESASAATYAFASIPAAPPGATEPTTRLRRRGDDRRGTLDLGLLLLRLVIGGTFIYHGLQKMTGWFHGPGLDGTKAMMENGGWKQPDITAILLAVGELGGGILVVLGLATPLAAGALLAIILDAWMWKQSMVPGFQYKAKDNNLELESVLVGIVSVLMLTGPGRLSLDRNRGWATRPFLGSLAAFVAAIAAAILAYIYLHGGNPLTGIGPFD</sequence>
<feature type="compositionally biased region" description="Basic and acidic residues" evidence="7">
    <location>
        <begin position="28"/>
        <end position="61"/>
    </location>
</feature>
<feature type="transmembrane region" description="Helical" evidence="8">
    <location>
        <begin position="267"/>
        <end position="289"/>
    </location>
</feature>
<gene>
    <name evidence="9" type="ORF">H0264_33260</name>
</gene>
<accession>A0A7D6VGV0</accession>
<dbReference type="GO" id="GO:0005886">
    <property type="term" value="C:plasma membrane"/>
    <property type="evidence" value="ECO:0007669"/>
    <property type="project" value="UniProtKB-SubCell"/>
</dbReference>
<evidence type="ECO:0000256" key="8">
    <source>
        <dbReference type="SAM" id="Phobius"/>
    </source>
</evidence>
<feature type="transmembrane region" description="Helical" evidence="8">
    <location>
        <begin position="192"/>
        <end position="215"/>
    </location>
</feature>
<evidence type="ECO:0000313" key="9">
    <source>
        <dbReference type="EMBL" id="QLY34853.1"/>
    </source>
</evidence>
<name>A0A7D6VGV0_9NOCA</name>
<reference evidence="9 10" key="1">
    <citation type="submission" date="2020-07" db="EMBL/GenBank/DDBJ databases">
        <authorList>
            <person name="Zhuang K."/>
            <person name="Ran Y."/>
        </authorList>
    </citation>
    <scope>NUCLEOTIDE SEQUENCE [LARGE SCALE GENOMIC DNA]</scope>
    <source>
        <strain evidence="9 10">WCH-YHL-001</strain>
    </source>
</reference>
<dbReference type="AlphaFoldDB" id="A0A7D6VGV0"/>
<evidence type="ECO:0000256" key="7">
    <source>
        <dbReference type="SAM" id="MobiDB-lite"/>
    </source>
</evidence>
<keyword evidence="6 8" id="KW-0472">Membrane</keyword>
<feature type="region of interest" description="Disordered" evidence="7">
    <location>
        <begin position="1"/>
        <end position="71"/>
    </location>
</feature>
<keyword evidence="5 8" id="KW-1133">Transmembrane helix</keyword>
<dbReference type="KEGG" id="nhu:H0264_33260"/>
<evidence type="ECO:0000313" key="10">
    <source>
        <dbReference type="Proteomes" id="UP000515512"/>
    </source>
</evidence>
<comment type="subcellular location">
    <subcellularLocation>
        <location evidence="1">Cell membrane</location>
        <topology evidence="1">Multi-pass membrane protein</topology>
    </subcellularLocation>
</comment>
<dbReference type="Proteomes" id="UP000515512">
    <property type="component" value="Chromosome"/>
</dbReference>
<keyword evidence="3" id="KW-1003">Cell membrane</keyword>
<protein>
    <submittedName>
        <fullName evidence="9">DoxX family protein</fullName>
    </submittedName>
</protein>
<comment type="similarity">
    <text evidence="2">Belongs to the DoxX family.</text>
</comment>
<evidence type="ECO:0000256" key="1">
    <source>
        <dbReference type="ARBA" id="ARBA00004651"/>
    </source>
</evidence>
<proteinExistence type="inferred from homology"/>
<keyword evidence="4 8" id="KW-0812">Transmembrane</keyword>
<dbReference type="EMBL" id="CP059399">
    <property type="protein sequence ID" value="QLY34853.1"/>
    <property type="molecule type" value="Genomic_DNA"/>
</dbReference>
<evidence type="ECO:0000256" key="6">
    <source>
        <dbReference type="ARBA" id="ARBA00023136"/>
    </source>
</evidence>
<dbReference type="Pfam" id="PF07681">
    <property type="entry name" value="DoxX"/>
    <property type="match status" value="1"/>
</dbReference>
<evidence type="ECO:0000256" key="2">
    <source>
        <dbReference type="ARBA" id="ARBA00006679"/>
    </source>
</evidence>
<dbReference type="PANTHER" id="PTHR33452:SF1">
    <property type="entry name" value="INNER MEMBRANE PROTEIN YPHA-RELATED"/>
    <property type="match status" value="1"/>
</dbReference>
<dbReference type="PANTHER" id="PTHR33452">
    <property type="entry name" value="OXIDOREDUCTASE CATD-RELATED"/>
    <property type="match status" value="1"/>
</dbReference>
<feature type="transmembrane region" description="Helical" evidence="8">
    <location>
        <begin position="127"/>
        <end position="149"/>
    </location>
</feature>
<evidence type="ECO:0000256" key="3">
    <source>
        <dbReference type="ARBA" id="ARBA00022475"/>
    </source>
</evidence>
<evidence type="ECO:0000256" key="5">
    <source>
        <dbReference type="ARBA" id="ARBA00022989"/>
    </source>
</evidence>
<organism evidence="9 10">
    <name type="scientific">Nocardia huaxiensis</name>
    <dbReference type="NCBI Taxonomy" id="2755382"/>
    <lineage>
        <taxon>Bacteria</taxon>
        <taxon>Bacillati</taxon>
        <taxon>Actinomycetota</taxon>
        <taxon>Actinomycetes</taxon>
        <taxon>Mycobacteriales</taxon>
        <taxon>Nocardiaceae</taxon>
        <taxon>Nocardia</taxon>
    </lineage>
</organism>
<dbReference type="InterPro" id="IPR051907">
    <property type="entry name" value="DoxX-like_oxidoreductase"/>
</dbReference>
<evidence type="ECO:0000256" key="4">
    <source>
        <dbReference type="ARBA" id="ARBA00022692"/>
    </source>
</evidence>
<dbReference type="InterPro" id="IPR032808">
    <property type="entry name" value="DoxX"/>
</dbReference>